<keyword evidence="3" id="KW-0963">Cytoplasm</keyword>
<dbReference type="PANTHER" id="PTHR24345:SF91">
    <property type="entry name" value="SERINE_THREONINE-PROTEIN KINASE PLK4"/>
    <property type="match status" value="1"/>
</dbReference>
<evidence type="ECO:0000256" key="13">
    <source>
        <dbReference type="SAM" id="MobiDB-lite"/>
    </source>
</evidence>
<dbReference type="PANTHER" id="PTHR24345">
    <property type="entry name" value="SERINE/THREONINE-PROTEIN KINASE PLK"/>
    <property type="match status" value="1"/>
</dbReference>
<dbReference type="Gene3D" id="3.30.1120.120">
    <property type="match status" value="1"/>
</dbReference>
<evidence type="ECO:0000256" key="2">
    <source>
        <dbReference type="ARBA" id="ARBA00004114"/>
    </source>
</evidence>
<evidence type="ECO:0000259" key="16">
    <source>
        <dbReference type="PROSITE" id="PS51984"/>
    </source>
</evidence>
<evidence type="ECO:0000256" key="11">
    <source>
        <dbReference type="ARBA" id="ARBA00030924"/>
    </source>
</evidence>
<dbReference type="InterPro" id="IPR011009">
    <property type="entry name" value="Kinase-like_dom_sf"/>
</dbReference>
<evidence type="ECO:0000256" key="5">
    <source>
        <dbReference type="ARBA" id="ARBA00022679"/>
    </source>
</evidence>
<keyword evidence="14" id="KW-0472">Membrane</keyword>
<keyword evidence="5" id="KW-0808">Transferase</keyword>
<dbReference type="InterPro" id="IPR017441">
    <property type="entry name" value="Protein_kinase_ATP_BS"/>
</dbReference>
<evidence type="ECO:0000256" key="14">
    <source>
        <dbReference type="SAM" id="Phobius"/>
    </source>
</evidence>
<evidence type="ECO:0000256" key="4">
    <source>
        <dbReference type="ARBA" id="ARBA00022527"/>
    </source>
</evidence>
<dbReference type="Gene3D" id="3.30.1120.130">
    <property type="match status" value="1"/>
</dbReference>
<dbReference type="Pfam" id="PF00069">
    <property type="entry name" value="Pkinase"/>
    <property type="match status" value="1"/>
</dbReference>
<feature type="domain" description="Protein kinase" evidence="15">
    <location>
        <begin position="18"/>
        <end position="270"/>
    </location>
</feature>
<feature type="compositionally biased region" description="Polar residues" evidence="13">
    <location>
        <begin position="355"/>
        <end position="365"/>
    </location>
</feature>
<feature type="domain" description="Cryptic POLO box 1 (CPB1)" evidence="16">
    <location>
        <begin position="500"/>
        <end position="602"/>
    </location>
</feature>
<protein>
    <recommendedName>
        <fullName evidence="11">Serine/threonine-protein kinase SAK</fullName>
    </recommendedName>
    <alternativeName>
        <fullName evidence="10">Serine/threonine-protein kinase Sak</fullName>
    </alternativeName>
</protein>
<evidence type="ECO:0000259" key="15">
    <source>
        <dbReference type="PROSITE" id="PS50011"/>
    </source>
</evidence>
<dbReference type="Pfam" id="PF18190">
    <property type="entry name" value="Plk4_PB1"/>
    <property type="match status" value="1"/>
</dbReference>
<dbReference type="InterPro" id="IPR008266">
    <property type="entry name" value="Tyr_kinase_AS"/>
</dbReference>
<evidence type="ECO:0000256" key="7">
    <source>
        <dbReference type="ARBA" id="ARBA00022777"/>
    </source>
</evidence>
<sequence>MSRCNSLCSRSTSADYDILFDRRLGKGGFGEVYFAVHLATNREVAIKLINKSIVKEENAFKRIWDEVRIHSKLKHPHIVEMLDCFQDESYIYIVLELCSNGDLRRYLRGRPLSEAHAASVLEQVIDGVLFLHTKQIIHRDLSASNILLDKHGIVKIADFGLATQISQVNEKHFTMCGTPNYIAPEIAMRRPHGLEADLWSLGCLLYTLLSGHPPFGNNGQVSQTLKRIVTGAIDLPRNISSEATNLIQGLMHSDAERRLKLATLRNHPFFKKHREKGGAYFVNFYFIFSVLSNVAMYYVQSLASADSGRGTISTGIPTGRTSARQTFGKAARLSSSNSYLSHKYGAPSQHRPGLPSSSGLPQTETRAGWRSNETRSRAPMPLPLPSLPRSVSDTCMSSGHHLNAAGCCGQHEQGCSRICAPCGSLTSGDGLQTARDTMSSHRNANTSAIQPPSNFLGDAHAKAQQCSGCHQVMTSPCCSNSAVGRGEHFVERVFDEAGRTLRDILTPLSAKRLAPTRQRTKKVALSITEENEVVIQIFSALSSSQGSFLKVSPDGRKIIAYQMNSESDGYASRQVFTFDTLPTKYWKTYQLAFNFVQLIRAKTPKVTLFCDEGKCHLMEDMTTKVYLSDVREAIKKCGSQAWVCMQSGQPDLLSSKEEILCDQLQARCLRIEKALLDAEGKEESNFPAVVGRYKYKQRISSAEADVTADPKMANAMDSQPSASNSKTSGSVYLKEYSCCVQKLKGAGVLTYDSGEKITLTKSGNLEYMDRRGRLYRFSSKDVLPTNVKQKVVQIDAIFRAYGKKLKEL</sequence>
<feature type="transmembrane region" description="Helical" evidence="14">
    <location>
        <begin position="280"/>
        <end position="299"/>
    </location>
</feature>
<evidence type="ECO:0000256" key="8">
    <source>
        <dbReference type="ARBA" id="ARBA00022840"/>
    </source>
</evidence>
<organism evidence="18">
    <name type="scientific">Trichuris suis</name>
    <name type="common">pig whipworm</name>
    <dbReference type="NCBI Taxonomy" id="68888"/>
    <lineage>
        <taxon>Eukaryota</taxon>
        <taxon>Metazoa</taxon>
        <taxon>Ecdysozoa</taxon>
        <taxon>Nematoda</taxon>
        <taxon>Enoplea</taxon>
        <taxon>Dorylaimia</taxon>
        <taxon>Trichinellida</taxon>
        <taxon>Trichuridae</taxon>
        <taxon>Trichuris</taxon>
    </lineage>
</organism>
<dbReference type="Gene3D" id="1.10.510.10">
    <property type="entry name" value="Transferase(Phosphotransferase) domain 1"/>
    <property type="match status" value="1"/>
</dbReference>
<evidence type="ECO:0000256" key="12">
    <source>
        <dbReference type="PROSITE-ProRule" id="PRU10141"/>
    </source>
</evidence>
<dbReference type="PROSITE" id="PS51984">
    <property type="entry name" value="CPB1"/>
    <property type="match status" value="1"/>
</dbReference>
<dbReference type="InterPro" id="IPR047108">
    <property type="entry name" value="Plk4-like_POLO_box_2_sf"/>
</dbReference>
<dbReference type="PROSITE" id="PS50011">
    <property type="entry name" value="PROTEIN_KINASE_DOM"/>
    <property type="match status" value="1"/>
</dbReference>
<keyword evidence="9" id="KW-0206">Cytoskeleton</keyword>
<reference evidence="18" key="1">
    <citation type="journal article" date="2014" name="Nat. Genet.">
        <title>Genome and transcriptome of the porcine whipworm Trichuris suis.</title>
        <authorList>
            <person name="Jex A.R."/>
            <person name="Nejsum P."/>
            <person name="Schwarz E.M."/>
            <person name="Hu L."/>
            <person name="Young N.D."/>
            <person name="Hall R.S."/>
            <person name="Korhonen P.K."/>
            <person name="Liao S."/>
            <person name="Thamsborg S."/>
            <person name="Xia J."/>
            <person name="Xu P."/>
            <person name="Wang S."/>
            <person name="Scheerlinck J.P."/>
            <person name="Hofmann A."/>
            <person name="Sternberg P.W."/>
            <person name="Wang J."/>
            <person name="Gasser R.B."/>
        </authorList>
    </citation>
    <scope>NUCLEOTIDE SEQUENCE [LARGE SCALE GENOMIC DNA]</scope>
    <source>
        <strain evidence="18">DCEP-RM93F</strain>
    </source>
</reference>
<keyword evidence="14" id="KW-1133">Transmembrane helix</keyword>
<comment type="cofactor">
    <cofactor evidence="1">
        <name>Mg(2+)</name>
        <dbReference type="ChEBI" id="CHEBI:18420"/>
    </cofactor>
</comment>
<keyword evidence="4" id="KW-0723">Serine/threonine-protein kinase</keyword>
<feature type="domain" description="Cryptic POLO box 2 (CPB2)" evidence="17">
    <location>
        <begin position="603"/>
        <end position="700"/>
    </location>
</feature>
<dbReference type="GO" id="GO:0004674">
    <property type="term" value="F:protein serine/threonine kinase activity"/>
    <property type="evidence" value="ECO:0007669"/>
    <property type="project" value="UniProtKB-KW"/>
</dbReference>
<keyword evidence="6 12" id="KW-0547">Nucleotide-binding</keyword>
<dbReference type="SUPFAM" id="SSF56112">
    <property type="entry name" value="Protein kinase-like (PK-like)"/>
    <property type="match status" value="1"/>
</dbReference>
<dbReference type="FunFam" id="1.10.510.10:FF:000571">
    <property type="entry name" value="Maternal embryonic leucine zipper kinase"/>
    <property type="match status" value="1"/>
</dbReference>
<dbReference type="AlphaFoldDB" id="A0A085NNZ2"/>
<dbReference type="Pfam" id="PF18409">
    <property type="entry name" value="Plk4_PB2"/>
    <property type="match status" value="1"/>
</dbReference>
<accession>A0A085NNZ2</accession>
<name>A0A085NNZ2_9BILA</name>
<evidence type="ECO:0000256" key="10">
    <source>
        <dbReference type="ARBA" id="ARBA00030429"/>
    </source>
</evidence>
<dbReference type="GO" id="GO:0005634">
    <property type="term" value="C:nucleus"/>
    <property type="evidence" value="ECO:0007669"/>
    <property type="project" value="TreeGrafter"/>
</dbReference>
<feature type="binding site" evidence="12">
    <location>
        <position position="55"/>
    </location>
    <ligand>
        <name>ATP</name>
        <dbReference type="ChEBI" id="CHEBI:30616"/>
    </ligand>
</feature>
<keyword evidence="14" id="KW-0812">Transmembrane</keyword>
<gene>
    <name evidence="18" type="ORF">M514_04965</name>
</gene>
<evidence type="ECO:0000256" key="3">
    <source>
        <dbReference type="ARBA" id="ARBA00022490"/>
    </source>
</evidence>
<evidence type="ECO:0000256" key="6">
    <source>
        <dbReference type="ARBA" id="ARBA00022741"/>
    </source>
</evidence>
<evidence type="ECO:0000256" key="9">
    <source>
        <dbReference type="ARBA" id="ARBA00023212"/>
    </source>
</evidence>
<dbReference type="FunFam" id="3.30.200.20:FF:000042">
    <property type="entry name" value="Aurora kinase A"/>
    <property type="match status" value="1"/>
</dbReference>
<keyword evidence="8 12" id="KW-0067">ATP-binding</keyword>
<dbReference type="PROSITE" id="PS00109">
    <property type="entry name" value="PROTEIN_KINASE_TYR"/>
    <property type="match status" value="1"/>
</dbReference>
<dbReference type="EMBL" id="KL367483">
    <property type="protein sequence ID" value="KFD71188.1"/>
    <property type="molecule type" value="Genomic_DNA"/>
</dbReference>
<dbReference type="PROSITE" id="PS00107">
    <property type="entry name" value="PROTEIN_KINASE_ATP"/>
    <property type="match status" value="1"/>
</dbReference>
<dbReference type="Proteomes" id="UP000030758">
    <property type="component" value="Unassembled WGS sequence"/>
</dbReference>
<comment type="subcellular location">
    <subcellularLocation>
        <location evidence="2">Cytoplasm</location>
        <location evidence="2">Cytoskeleton</location>
        <location evidence="2">Microtubule organizing center</location>
        <location evidence="2">Centrosome</location>
        <location evidence="2">Centriole</location>
    </subcellularLocation>
</comment>
<feature type="region of interest" description="Disordered" evidence="13">
    <location>
        <begin position="339"/>
        <end position="385"/>
    </location>
</feature>
<evidence type="ECO:0000259" key="17">
    <source>
        <dbReference type="PROSITE" id="PS51985"/>
    </source>
</evidence>
<dbReference type="InterPro" id="IPR000719">
    <property type="entry name" value="Prot_kinase_dom"/>
</dbReference>
<keyword evidence="7" id="KW-0418">Kinase</keyword>
<dbReference type="InterPro" id="IPR033699">
    <property type="entry name" value="POLO_box_Plk4_1"/>
</dbReference>
<dbReference type="InterPro" id="IPR033698">
    <property type="entry name" value="POLO_box_Plk4_2"/>
</dbReference>
<dbReference type="PROSITE" id="PS51985">
    <property type="entry name" value="CPB2"/>
    <property type="match status" value="1"/>
</dbReference>
<dbReference type="GO" id="GO:0005524">
    <property type="term" value="F:ATP binding"/>
    <property type="evidence" value="ECO:0007669"/>
    <property type="project" value="UniProtKB-UniRule"/>
</dbReference>
<evidence type="ECO:0000256" key="1">
    <source>
        <dbReference type="ARBA" id="ARBA00001946"/>
    </source>
</evidence>
<proteinExistence type="predicted"/>
<dbReference type="GO" id="GO:0005814">
    <property type="term" value="C:centriole"/>
    <property type="evidence" value="ECO:0007669"/>
    <property type="project" value="UniProtKB-SubCell"/>
</dbReference>
<evidence type="ECO:0000313" key="18">
    <source>
        <dbReference type="EMBL" id="KFD71188.1"/>
    </source>
</evidence>
<dbReference type="InterPro" id="IPR046437">
    <property type="entry name" value="Ser_Thr-PK_POLO_box_1_sf"/>
</dbReference>